<dbReference type="AlphaFoldDB" id="A0A0D6B0J0"/>
<dbReference type="SUPFAM" id="SSF53901">
    <property type="entry name" value="Thiolase-like"/>
    <property type="match status" value="2"/>
</dbReference>
<dbReference type="InterPro" id="IPR020616">
    <property type="entry name" value="Thiolase_N"/>
</dbReference>
<organism evidence="8 9">
    <name type="scientific">Rhodovulum sulfidophilum</name>
    <name type="common">Rhodobacter sulfidophilus</name>
    <dbReference type="NCBI Taxonomy" id="35806"/>
    <lineage>
        <taxon>Bacteria</taxon>
        <taxon>Pseudomonadati</taxon>
        <taxon>Pseudomonadota</taxon>
        <taxon>Alphaproteobacteria</taxon>
        <taxon>Rhodobacterales</taxon>
        <taxon>Paracoccaceae</taxon>
        <taxon>Rhodovulum</taxon>
    </lineage>
</organism>
<gene>
    <name evidence="8" type="ORF">NHU_01235</name>
</gene>
<evidence type="ECO:0000313" key="8">
    <source>
        <dbReference type="EMBL" id="BAQ68395.1"/>
    </source>
</evidence>
<dbReference type="InterPro" id="IPR020617">
    <property type="entry name" value="Thiolase_C"/>
</dbReference>
<evidence type="ECO:0000256" key="2">
    <source>
        <dbReference type="ARBA" id="ARBA00022679"/>
    </source>
</evidence>
<feature type="active site" description="Proton acceptor" evidence="4">
    <location>
        <position position="359"/>
    </location>
</feature>
<proteinExistence type="inferred from homology"/>
<evidence type="ECO:0000256" key="3">
    <source>
        <dbReference type="ARBA" id="ARBA00023315"/>
    </source>
</evidence>
<dbReference type="PANTHER" id="PTHR43365:SF1">
    <property type="entry name" value="ACETYL-COA C-ACYLTRANSFERASE"/>
    <property type="match status" value="1"/>
</dbReference>
<dbReference type="NCBIfam" id="TIGR01930">
    <property type="entry name" value="AcCoA-C-Actrans"/>
    <property type="match status" value="1"/>
</dbReference>
<evidence type="ECO:0000259" key="6">
    <source>
        <dbReference type="Pfam" id="PF00108"/>
    </source>
</evidence>
<dbReference type="InterPro" id="IPR020610">
    <property type="entry name" value="Thiolase_AS"/>
</dbReference>
<dbReference type="EMBL" id="AP014800">
    <property type="protein sequence ID" value="BAQ68395.1"/>
    <property type="molecule type" value="Genomic_DNA"/>
</dbReference>
<dbReference type="InterPro" id="IPR016039">
    <property type="entry name" value="Thiolase-like"/>
</dbReference>
<reference evidence="8 9" key="1">
    <citation type="submission" date="2015-02" db="EMBL/GenBank/DDBJ databases">
        <title>Genome sequene of Rhodovulum sulfidophilum DSM 2351.</title>
        <authorList>
            <person name="Nagao N."/>
        </authorList>
    </citation>
    <scope>NUCLEOTIDE SEQUENCE [LARGE SCALE GENOMIC DNA]</scope>
    <source>
        <strain evidence="8 9">DSM 2351</strain>
    </source>
</reference>
<dbReference type="NCBIfam" id="NF006090">
    <property type="entry name" value="PRK08242.1"/>
    <property type="match status" value="1"/>
</dbReference>
<evidence type="ECO:0000259" key="7">
    <source>
        <dbReference type="Pfam" id="PF02803"/>
    </source>
</evidence>
<dbReference type="RefSeq" id="WP_060834232.1">
    <property type="nucleotide sequence ID" value="NZ_JAESJF010000109.1"/>
</dbReference>
<dbReference type="Gene3D" id="3.40.47.10">
    <property type="match status" value="2"/>
</dbReference>
<dbReference type="Pfam" id="PF02803">
    <property type="entry name" value="Thiolase_C"/>
    <property type="match status" value="1"/>
</dbReference>
<feature type="active site" description="Acyl-thioester intermediate" evidence="4">
    <location>
        <position position="91"/>
    </location>
</feature>
<evidence type="ECO:0000256" key="4">
    <source>
        <dbReference type="PIRSR" id="PIRSR000429-1"/>
    </source>
</evidence>
<dbReference type="Proteomes" id="UP000064912">
    <property type="component" value="Chromosome"/>
</dbReference>
<dbReference type="CDD" id="cd00751">
    <property type="entry name" value="thiolase"/>
    <property type="match status" value="1"/>
</dbReference>
<dbReference type="eggNOG" id="COG0183">
    <property type="taxonomic scope" value="Bacteria"/>
</dbReference>
<dbReference type="PANTHER" id="PTHR43365">
    <property type="entry name" value="BLR7806 PROTEIN"/>
    <property type="match status" value="1"/>
</dbReference>
<dbReference type="PROSITE" id="PS00098">
    <property type="entry name" value="THIOLASE_1"/>
    <property type="match status" value="1"/>
</dbReference>
<dbReference type="InterPro" id="IPR002155">
    <property type="entry name" value="Thiolase"/>
</dbReference>
<dbReference type="PATRIC" id="fig|35806.4.peg.1273"/>
<evidence type="ECO:0000256" key="5">
    <source>
        <dbReference type="RuleBase" id="RU003557"/>
    </source>
</evidence>
<feature type="domain" description="Thiolase C-terminal" evidence="7">
    <location>
        <begin position="281"/>
        <end position="402"/>
    </location>
</feature>
<dbReference type="EC" id="2.3.1.9" evidence="8"/>
<sequence length="403" mass="42287">MTDAFIYDAVRTPRGKGRKDGSLHEVTSLRLSALVLDALKDRNGLEGHAVEDVIWGNATQVGEQGGCLARSAVLASGLDESIPGLSINRFCASGLEAVNLAANQVRAGAGRAYIAGGVEMMGRVAMGSDGAAIAVDPSLAMKTYFVPQGISADIIATEYGFSRDDVDGLAVESQKRAARSWEEDRFAKSILPVRDVNGLTILGRDEYMRPGTDMQTLGALKPSFKEMGETMPGFDQLALMKYPHLERIEHVHHAGNSSGIVDGAAGILIGDAEFGKAHGLTPRARIRASCKIGTDPTIMLTGPVPATEKILKDAGMQISDIDLFEVNEAFAAVVLRFMQAFDVDPAVVNPCGGAIALGHPLGATGAIILGTLLDELERTGKGTGLATLCVASGMGAATIIERV</sequence>
<evidence type="ECO:0000256" key="1">
    <source>
        <dbReference type="ARBA" id="ARBA00010982"/>
    </source>
</evidence>
<evidence type="ECO:0000313" key="9">
    <source>
        <dbReference type="Proteomes" id="UP000064912"/>
    </source>
</evidence>
<dbReference type="InterPro" id="IPR020613">
    <property type="entry name" value="Thiolase_CS"/>
</dbReference>
<dbReference type="Pfam" id="PF00108">
    <property type="entry name" value="Thiolase_N"/>
    <property type="match status" value="1"/>
</dbReference>
<dbReference type="GO" id="GO:0003985">
    <property type="term" value="F:acetyl-CoA C-acetyltransferase activity"/>
    <property type="evidence" value="ECO:0007669"/>
    <property type="project" value="UniProtKB-EC"/>
</dbReference>
<comment type="similarity">
    <text evidence="1 5">Belongs to the thiolase-like superfamily. Thiolase family.</text>
</comment>
<name>A0A0D6B0J0_RHOSU</name>
<feature type="active site" description="Proton acceptor" evidence="4">
    <location>
        <position position="389"/>
    </location>
</feature>
<feature type="domain" description="Thiolase N-terminal" evidence="6">
    <location>
        <begin position="5"/>
        <end position="232"/>
    </location>
</feature>
<protein>
    <submittedName>
        <fullName evidence="8">Acetyl-CoA acetyltransferase</fullName>
        <ecNumber evidence="8">2.3.1.9</ecNumber>
    </submittedName>
</protein>
<dbReference type="PROSITE" id="PS00737">
    <property type="entry name" value="THIOLASE_2"/>
    <property type="match status" value="1"/>
</dbReference>
<dbReference type="KEGG" id="rsu:NHU_01235"/>
<dbReference type="PROSITE" id="PS00099">
    <property type="entry name" value="THIOLASE_3"/>
    <property type="match status" value="1"/>
</dbReference>
<dbReference type="InterPro" id="IPR020615">
    <property type="entry name" value="Thiolase_acyl_enz_int_AS"/>
</dbReference>
<accession>A0A0D6B0J0</accession>
<dbReference type="PIRSF" id="PIRSF000429">
    <property type="entry name" value="Ac-CoA_Ac_transf"/>
    <property type="match status" value="1"/>
</dbReference>
<keyword evidence="2 5" id="KW-0808">Transferase</keyword>
<keyword evidence="3 5" id="KW-0012">Acyltransferase</keyword>